<organism evidence="2 3">
    <name type="scientific">Mycena indigotica</name>
    <dbReference type="NCBI Taxonomy" id="2126181"/>
    <lineage>
        <taxon>Eukaryota</taxon>
        <taxon>Fungi</taxon>
        <taxon>Dikarya</taxon>
        <taxon>Basidiomycota</taxon>
        <taxon>Agaricomycotina</taxon>
        <taxon>Agaricomycetes</taxon>
        <taxon>Agaricomycetidae</taxon>
        <taxon>Agaricales</taxon>
        <taxon>Marasmiineae</taxon>
        <taxon>Mycenaceae</taxon>
        <taxon>Mycena</taxon>
    </lineage>
</organism>
<dbReference type="AlphaFoldDB" id="A0A8H6WAR6"/>
<feature type="chain" id="PRO_5034196722" evidence="1">
    <location>
        <begin position="20"/>
        <end position="124"/>
    </location>
</feature>
<gene>
    <name evidence="2" type="ORF">MIND_00197200</name>
</gene>
<proteinExistence type="predicted"/>
<comment type="caution">
    <text evidence="2">The sequence shown here is derived from an EMBL/GenBank/DDBJ whole genome shotgun (WGS) entry which is preliminary data.</text>
</comment>
<dbReference type="InterPro" id="IPR036908">
    <property type="entry name" value="RlpA-like_sf"/>
</dbReference>
<feature type="signal peptide" evidence="1">
    <location>
        <begin position="1"/>
        <end position="19"/>
    </location>
</feature>
<keyword evidence="3" id="KW-1185">Reference proteome</keyword>
<evidence type="ECO:0000313" key="3">
    <source>
        <dbReference type="Proteomes" id="UP000636479"/>
    </source>
</evidence>
<reference evidence="2" key="1">
    <citation type="submission" date="2020-05" db="EMBL/GenBank/DDBJ databases">
        <title>Mycena genomes resolve the evolution of fungal bioluminescence.</title>
        <authorList>
            <person name="Tsai I.J."/>
        </authorList>
    </citation>
    <scope>NUCLEOTIDE SEQUENCE</scope>
    <source>
        <strain evidence="2">171206Taipei</strain>
    </source>
</reference>
<dbReference type="Gene3D" id="2.40.40.10">
    <property type="entry name" value="RlpA-like domain"/>
    <property type="match status" value="1"/>
</dbReference>
<dbReference type="EMBL" id="JACAZF010000002">
    <property type="protein sequence ID" value="KAF7311864.1"/>
    <property type="molecule type" value="Genomic_DNA"/>
</dbReference>
<keyword evidence="1" id="KW-0732">Signal</keyword>
<protein>
    <submittedName>
        <fullName evidence="2">Uncharacterized protein</fullName>
    </submittedName>
</protein>
<dbReference type="Proteomes" id="UP000636479">
    <property type="component" value="Unassembled WGS sequence"/>
</dbReference>
<evidence type="ECO:0000256" key="1">
    <source>
        <dbReference type="SAM" id="SignalP"/>
    </source>
</evidence>
<dbReference type="GeneID" id="59341393"/>
<dbReference type="RefSeq" id="XP_037223972.1">
    <property type="nucleotide sequence ID" value="XM_037358877.1"/>
</dbReference>
<name>A0A8H6WAR6_9AGAR</name>
<accession>A0A8H6WAR6</accession>
<sequence length="124" mass="13068">MQFLTVFATLAAFATAATAIDNYRGEATIYKSGPNACNVAPGARFIALPSPIFDESLCGTTVAVQNLQYHFGGQLVVGDRCDTCVGNAVQISENAFGSFLDDNDKELGVTAFEAAYAVGLFGRK</sequence>
<evidence type="ECO:0000313" key="2">
    <source>
        <dbReference type="EMBL" id="KAF7311864.1"/>
    </source>
</evidence>